<organism evidence="2 3">
    <name type="scientific">Culter alburnus</name>
    <name type="common">Topmouth culter</name>
    <dbReference type="NCBI Taxonomy" id="194366"/>
    <lineage>
        <taxon>Eukaryota</taxon>
        <taxon>Metazoa</taxon>
        <taxon>Chordata</taxon>
        <taxon>Craniata</taxon>
        <taxon>Vertebrata</taxon>
        <taxon>Euteleostomi</taxon>
        <taxon>Actinopterygii</taxon>
        <taxon>Neopterygii</taxon>
        <taxon>Teleostei</taxon>
        <taxon>Ostariophysi</taxon>
        <taxon>Cypriniformes</taxon>
        <taxon>Xenocyprididae</taxon>
        <taxon>Xenocypridinae</taxon>
        <taxon>Culter</taxon>
    </lineage>
</organism>
<evidence type="ECO:0000313" key="2">
    <source>
        <dbReference type="EMBL" id="KAK9976406.1"/>
    </source>
</evidence>
<proteinExistence type="predicted"/>
<evidence type="ECO:0008006" key="4">
    <source>
        <dbReference type="Google" id="ProtNLM"/>
    </source>
</evidence>
<keyword evidence="3" id="KW-1185">Reference proteome</keyword>
<protein>
    <recommendedName>
        <fullName evidence="4">C2H2-type domain-containing protein</fullName>
    </recommendedName>
</protein>
<evidence type="ECO:0000256" key="1">
    <source>
        <dbReference type="SAM" id="MobiDB-lite"/>
    </source>
</evidence>
<gene>
    <name evidence="2" type="ORF">ABG768_021611</name>
</gene>
<feature type="region of interest" description="Disordered" evidence="1">
    <location>
        <begin position="172"/>
        <end position="249"/>
    </location>
</feature>
<feature type="compositionally biased region" description="Basic residues" evidence="1">
    <location>
        <begin position="226"/>
        <end position="241"/>
    </location>
</feature>
<name>A0AAW2AU18_CULAL</name>
<dbReference type="EMBL" id="JAWDJR010000004">
    <property type="protein sequence ID" value="KAK9976406.1"/>
    <property type="molecule type" value="Genomic_DNA"/>
</dbReference>
<dbReference type="Proteomes" id="UP001479290">
    <property type="component" value="Unassembled WGS sequence"/>
</dbReference>
<accession>A0AAW2AU18</accession>
<reference evidence="2 3" key="1">
    <citation type="submission" date="2024-05" db="EMBL/GenBank/DDBJ databases">
        <title>A high-quality chromosomal-level genome assembly of Topmouth culter (Culter alburnus).</title>
        <authorList>
            <person name="Zhao H."/>
        </authorList>
    </citation>
    <scope>NUCLEOTIDE SEQUENCE [LARGE SCALE GENOMIC DNA]</scope>
    <source>
        <strain evidence="2">CATC2023</strain>
        <tissue evidence="2">Muscle</tissue>
    </source>
</reference>
<sequence length="249" mass="27859">MPNSDCPLCHRGYSQLSQHLGVSHGVRNKAERKLLLAIPSGRVDVRKGTCPLPACGKYTSRMDRHLATHTEVTVAARRQATETLKRKKILEGLAKLRASNPAVAIVSSLDLAEELDDPIVAVEEEEAAGEQESACNNPSCQDEREDLRRQVDMLSESLRKVTRRYRLLLRRSRGKPSSQLARVTGRLLSSLRSPAPGEAEEEEDEPLALPLEEADRRAPRPPPPSRRPRRRPPPPRAKKSTPSRTTWWP</sequence>
<comment type="caution">
    <text evidence="2">The sequence shown here is derived from an EMBL/GenBank/DDBJ whole genome shotgun (WGS) entry which is preliminary data.</text>
</comment>
<dbReference type="AlphaFoldDB" id="A0AAW2AU18"/>
<evidence type="ECO:0000313" key="3">
    <source>
        <dbReference type="Proteomes" id="UP001479290"/>
    </source>
</evidence>